<feature type="transmembrane region" description="Helical" evidence="5">
    <location>
        <begin position="519"/>
        <end position="538"/>
    </location>
</feature>
<feature type="transmembrane region" description="Helical" evidence="5">
    <location>
        <begin position="458"/>
        <end position="478"/>
    </location>
</feature>
<feature type="transmembrane region" description="Helical" evidence="5">
    <location>
        <begin position="955"/>
        <end position="975"/>
    </location>
</feature>
<evidence type="ECO:0000256" key="5">
    <source>
        <dbReference type="SAM" id="Phobius"/>
    </source>
</evidence>
<feature type="transmembrane region" description="Helical" evidence="5">
    <location>
        <begin position="987"/>
        <end position="1008"/>
    </location>
</feature>
<evidence type="ECO:0000259" key="6">
    <source>
        <dbReference type="PROSITE" id="PS50850"/>
    </source>
</evidence>
<feature type="transmembrane region" description="Helical" evidence="5">
    <location>
        <begin position="432"/>
        <end position="452"/>
    </location>
</feature>
<evidence type="ECO:0000256" key="1">
    <source>
        <dbReference type="ARBA" id="ARBA00004141"/>
    </source>
</evidence>
<feature type="transmembrane region" description="Helical" evidence="5">
    <location>
        <begin position="404"/>
        <end position="425"/>
    </location>
</feature>
<proteinExistence type="predicted"/>
<organism evidence="7 8">
    <name type="scientific">Dermatophagoides pteronyssinus</name>
    <name type="common">European house dust mite</name>
    <dbReference type="NCBI Taxonomy" id="6956"/>
    <lineage>
        <taxon>Eukaryota</taxon>
        <taxon>Metazoa</taxon>
        <taxon>Ecdysozoa</taxon>
        <taxon>Arthropoda</taxon>
        <taxon>Chelicerata</taxon>
        <taxon>Arachnida</taxon>
        <taxon>Acari</taxon>
        <taxon>Acariformes</taxon>
        <taxon>Sarcoptiformes</taxon>
        <taxon>Astigmata</taxon>
        <taxon>Psoroptidia</taxon>
        <taxon>Analgoidea</taxon>
        <taxon>Pyroglyphidae</taxon>
        <taxon>Dermatophagoidinae</taxon>
        <taxon>Dermatophagoides</taxon>
    </lineage>
</organism>
<dbReference type="Proteomes" id="UP000887458">
    <property type="component" value="Unassembled WGS sequence"/>
</dbReference>
<feature type="transmembrane region" description="Helical" evidence="5">
    <location>
        <begin position="379"/>
        <end position="398"/>
    </location>
</feature>
<feature type="transmembrane region" description="Helical" evidence="5">
    <location>
        <begin position="563"/>
        <end position="580"/>
    </location>
</feature>
<feature type="transmembrane region" description="Helical" evidence="5">
    <location>
        <begin position="197"/>
        <end position="215"/>
    </location>
</feature>
<keyword evidence="2 5" id="KW-0812">Transmembrane</keyword>
<name>A0ABQ8IY33_DERPT</name>
<gene>
    <name evidence="7" type="ORF">DERP_006315</name>
</gene>
<dbReference type="Pfam" id="PF00083">
    <property type="entry name" value="Sugar_tr"/>
    <property type="match status" value="2"/>
</dbReference>
<feature type="transmembrane region" description="Helical" evidence="5">
    <location>
        <begin position="815"/>
        <end position="833"/>
    </location>
</feature>
<evidence type="ECO:0000256" key="3">
    <source>
        <dbReference type="ARBA" id="ARBA00022989"/>
    </source>
</evidence>
<sequence>MKNRKESNKTKNIDDILVYLGDIGRYQWEIFLLSILPVFIAGMLSTSFIFTTSIPEYRCFIPACDTLNVEQQPESVRTKTELFSKSFISFTIPMKKNSLKNEFETCSTYGMIESSNKNYSSSSSLQCLPQLFDNQTLRKCDNYVYNNEYFYSTIVTDYKLHCNDEWFVQLIQSLFFFGVLVGAIVNGILADKYGRRIIFIIYSPITTLCILLSIFAPNLSIYAFSLFIKGICVAGIYQSAFTLGIECLDGKWRFWLGNSYSVIFASGAIYACLCAWWLRSWRLMEISNLFPAIFMLPYPLILSESIRWQFSAGKIQQALRQITVAANKNNVDIPDDLFQSFLIESEKPINEKTRDQQQSNVSIMDLFGHKLIRKWTITFLYIWFTNALVYYGLSFLASDINQNIYLSMVLLMIVEFPGVLVASYLGDFTRKYVLMGIMITGGCSCIISSFLSAGNLKMWLAILGKMSISGSFSLIYVYSAEIFPTILRITGLGMCSFCSRFGAMSAPYLLQLHLFGDSFPFRVIGIITLLAGIVSILLPETKGKKLPDTLAEVEQLKYTNKQLILLLNKVVVVVIVVQLIRTKQLLSSKTLLQPTENVDKQKNIDNILASLGNIGYYQIKTYLLCLFLMFCSGIIAPARVFELIIPEHRCLIPICENYDDIEQQPPNSNYELFHHSFLKFTLPKVENSYDRCHSYEPIKKFNNNQSNTTTTTNEECSSKTFELRSTIEPCKKFIFNHQYFQSTIITEFQLYCQQDNIQLIRACYFFGTIIGLILNIILADKYGRQIMIRIFCPLTVLIFILNIFVTNIYSYGFCLFFKGICSITLFQISYTLIIECLGGKWRFYLTNFSFAIFILGNIYTGLCAWWLREWKLIEISGIIPVLFLLPYPFILPESLRWEFAVGKHTKAIDNIDKAVRMNGNKIDNETIESFLEQTKRMTKSKISIGKLFTNKSIRLFLIIFLFIRFINAIGTHGISSFLSSSLNEDNIYILTLTMMIIELSGIILSTLIGGFSRKFILMIMMIMAGCFCIVCSFIELNDWKIIFVIICRISLVGSVTLAIVYSAEIFPTMLRISGVSFCALISKIGSMAATHLIELHSSENPLPFIFVGILTIIAGLLIFFLPETKNRNLPDLLEN</sequence>
<dbReference type="Gene3D" id="1.20.1250.20">
    <property type="entry name" value="MFS general substrate transporter like domains"/>
    <property type="match status" value="2"/>
</dbReference>
<feature type="transmembrane region" description="Helical" evidence="5">
    <location>
        <begin position="790"/>
        <end position="809"/>
    </location>
</feature>
<evidence type="ECO:0000256" key="4">
    <source>
        <dbReference type="ARBA" id="ARBA00023136"/>
    </source>
</evidence>
<dbReference type="PROSITE" id="PS50850">
    <property type="entry name" value="MFS"/>
    <property type="match status" value="2"/>
</dbReference>
<feature type="transmembrane region" description="Helical" evidence="5">
    <location>
        <begin position="290"/>
        <end position="310"/>
    </location>
</feature>
<dbReference type="CDD" id="cd17317">
    <property type="entry name" value="MFS_SLC22"/>
    <property type="match status" value="1"/>
</dbReference>
<feature type="transmembrane region" description="Helical" evidence="5">
    <location>
        <begin position="1101"/>
        <end position="1121"/>
    </location>
</feature>
<feature type="transmembrane region" description="Helical" evidence="5">
    <location>
        <begin position="845"/>
        <end position="867"/>
    </location>
</feature>
<feature type="transmembrane region" description="Helical" evidence="5">
    <location>
        <begin position="759"/>
        <end position="778"/>
    </location>
</feature>
<evidence type="ECO:0000256" key="2">
    <source>
        <dbReference type="ARBA" id="ARBA00022692"/>
    </source>
</evidence>
<keyword evidence="8" id="KW-1185">Reference proteome</keyword>
<keyword evidence="3 5" id="KW-1133">Transmembrane helix</keyword>
<reference evidence="7 8" key="2">
    <citation type="journal article" date="2022" name="Mol. Biol. Evol.">
        <title>Comparative Genomics Reveals Insights into the Divergent Evolution of Astigmatic Mites and Household Pest Adaptations.</title>
        <authorList>
            <person name="Xiong Q."/>
            <person name="Wan A.T."/>
            <person name="Liu X."/>
            <person name="Fung C.S."/>
            <person name="Xiao X."/>
            <person name="Malainual N."/>
            <person name="Hou J."/>
            <person name="Wang L."/>
            <person name="Wang M."/>
            <person name="Yang K.Y."/>
            <person name="Cui Y."/>
            <person name="Leung E.L."/>
            <person name="Nong W."/>
            <person name="Shin S.K."/>
            <person name="Au S.W."/>
            <person name="Jeong K.Y."/>
            <person name="Chew F.T."/>
            <person name="Hui J.H."/>
            <person name="Leung T.F."/>
            <person name="Tungtrongchitr A."/>
            <person name="Zhong N."/>
            <person name="Liu Z."/>
            <person name="Tsui S.K."/>
        </authorList>
    </citation>
    <scope>NUCLEOTIDE SEQUENCE [LARGE SCALE GENOMIC DNA]</scope>
    <source>
        <strain evidence="7">Derp</strain>
    </source>
</reference>
<feature type="transmembrane region" description="Helical" evidence="5">
    <location>
        <begin position="621"/>
        <end position="641"/>
    </location>
</feature>
<evidence type="ECO:0000313" key="8">
    <source>
        <dbReference type="Proteomes" id="UP000887458"/>
    </source>
</evidence>
<dbReference type="EMBL" id="NJHN03000099">
    <property type="protein sequence ID" value="KAH9415223.1"/>
    <property type="molecule type" value="Genomic_DNA"/>
</dbReference>
<dbReference type="InterPro" id="IPR036259">
    <property type="entry name" value="MFS_trans_sf"/>
</dbReference>
<dbReference type="InterPro" id="IPR020846">
    <property type="entry name" value="MFS_dom"/>
</dbReference>
<feature type="transmembrane region" description="Helical" evidence="5">
    <location>
        <begin position="1068"/>
        <end position="1089"/>
    </location>
</feature>
<comment type="subcellular location">
    <subcellularLocation>
        <location evidence="1">Membrane</location>
        <topology evidence="1">Multi-pass membrane protein</topology>
    </subcellularLocation>
</comment>
<dbReference type="InterPro" id="IPR005828">
    <property type="entry name" value="MFS_sugar_transport-like"/>
</dbReference>
<evidence type="ECO:0000313" key="7">
    <source>
        <dbReference type="EMBL" id="KAH9415223.1"/>
    </source>
</evidence>
<protein>
    <recommendedName>
        <fullName evidence="6">Major facilitator superfamily (MFS) profile domain-containing protein</fullName>
    </recommendedName>
</protein>
<feature type="transmembrane region" description="Helical" evidence="5">
    <location>
        <begin position="255"/>
        <end position="278"/>
    </location>
</feature>
<feature type="transmembrane region" description="Helical" evidence="5">
    <location>
        <begin position="1041"/>
        <end position="1061"/>
    </location>
</feature>
<feature type="transmembrane region" description="Helical" evidence="5">
    <location>
        <begin position="166"/>
        <end position="185"/>
    </location>
</feature>
<feature type="transmembrane region" description="Helical" evidence="5">
    <location>
        <begin position="30"/>
        <end position="50"/>
    </location>
</feature>
<reference evidence="7 8" key="1">
    <citation type="journal article" date="2018" name="J. Allergy Clin. Immunol.">
        <title>High-quality assembly of Dermatophagoides pteronyssinus genome and transcriptome reveals a wide range of novel allergens.</title>
        <authorList>
            <person name="Liu X.Y."/>
            <person name="Yang K.Y."/>
            <person name="Wang M.Q."/>
            <person name="Kwok J.S."/>
            <person name="Zeng X."/>
            <person name="Yang Z."/>
            <person name="Xiao X.J."/>
            <person name="Lau C.P."/>
            <person name="Li Y."/>
            <person name="Huang Z.M."/>
            <person name="Ba J.G."/>
            <person name="Yim A.K."/>
            <person name="Ouyang C.Y."/>
            <person name="Ngai S.M."/>
            <person name="Chan T.F."/>
            <person name="Leung E.L."/>
            <person name="Liu L."/>
            <person name="Liu Z.G."/>
            <person name="Tsui S.K."/>
        </authorList>
    </citation>
    <scope>NUCLEOTIDE SEQUENCE [LARGE SCALE GENOMIC DNA]</scope>
    <source>
        <strain evidence="7">Derp</strain>
    </source>
</reference>
<keyword evidence="4 5" id="KW-0472">Membrane</keyword>
<feature type="domain" description="Major facilitator superfamily (MFS) profile" evidence="6">
    <location>
        <begin position="127"/>
        <end position="543"/>
    </location>
</feature>
<dbReference type="SUPFAM" id="SSF103473">
    <property type="entry name" value="MFS general substrate transporter"/>
    <property type="match status" value="2"/>
</dbReference>
<comment type="caution">
    <text evidence="7">The sequence shown here is derived from an EMBL/GenBank/DDBJ whole genome shotgun (WGS) entry which is preliminary data.</text>
</comment>
<feature type="domain" description="Major facilitator superfamily (MFS) profile" evidence="6">
    <location>
        <begin position="717"/>
        <end position="1126"/>
    </location>
</feature>
<feature type="transmembrane region" description="Helical" evidence="5">
    <location>
        <begin position="1015"/>
        <end position="1035"/>
    </location>
</feature>
<feature type="transmembrane region" description="Helical" evidence="5">
    <location>
        <begin position="221"/>
        <end position="243"/>
    </location>
</feature>
<accession>A0ABQ8IY33</accession>
<dbReference type="PANTHER" id="PTHR24064">
    <property type="entry name" value="SOLUTE CARRIER FAMILY 22 MEMBER"/>
    <property type="match status" value="1"/>
</dbReference>